<gene>
    <name evidence="1" type="ORF">B5807_05173</name>
</gene>
<evidence type="ECO:0000313" key="2">
    <source>
        <dbReference type="Proteomes" id="UP000193240"/>
    </source>
</evidence>
<name>A0A1Y2M455_EPING</name>
<evidence type="ECO:0000313" key="1">
    <source>
        <dbReference type="EMBL" id="OSS50237.1"/>
    </source>
</evidence>
<reference evidence="1 2" key="1">
    <citation type="journal article" date="2017" name="Genome Announc.">
        <title>Genome sequence of the saprophytic ascomycete Epicoccum nigrum ICMP 19927 strain isolated from New Zealand.</title>
        <authorList>
            <person name="Fokin M."/>
            <person name="Fleetwood D."/>
            <person name="Weir B.S."/>
            <person name="Villas-Boas S.G."/>
        </authorList>
    </citation>
    <scope>NUCLEOTIDE SEQUENCE [LARGE SCALE GENOMIC DNA]</scope>
    <source>
        <strain evidence="1 2">ICMP 19927</strain>
    </source>
</reference>
<dbReference type="InParanoid" id="A0A1Y2M455"/>
<keyword evidence="2" id="KW-1185">Reference proteome</keyword>
<protein>
    <submittedName>
        <fullName evidence="1">Uncharacterized protein</fullName>
    </submittedName>
</protein>
<proteinExistence type="predicted"/>
<sequence>MLPPVHPGALQRNPGFEVLLQDLCSRKLNPDGSTRDTKKQRMHEEIRRSLTTARSTFLSTQILVDTLSTLPPRASTLPYELHSCIDLVSALLTDQIPDSADREILSGDVSTFLDNIDIIASAISSQLETVTAYLCTIADPLSSPGPAALSARSESLTTHATLDLPHELQIARTALTDSLTSLLSLHKQILETSIRILEQTSHGSLARYTKARAELLHSRAALLGLQARCYSFGRPPPAEFVGALKEFRKSQGSGERALRDREALARQSLRLYERAGEKGIRELAKRKAYLDAETTRMEREITDLERGQ</sequence>
<accession>A0A1Y2M455</accession>
<dbReference type="EMBL" id="KZ107842">
    <property type="protein sequence ID" value="OSS50237.1"/>
    <property type="molecule type" value="Genomic_DNA"/>
</dbReference>
<dbReference type="Proteomes" id="UP000193240">
    <property type="component" value="Unassembled WGS sequence"/>
</dbReference>
<organism evidence="1 2">
    <name type="scientific">Epicoccum nigrum</name>
    <name type="common">Soil fungus</name>
    <name type="synonym">Epicoccum purpurascens</name>
    <dbReference type="NCBI Taxonomy" id="105696"/>
    <lineage>
        <taxon>Eukaryota</taxon>
        <taxon>Fungi</taxon>
        <taxon>Dikarya</taxon>
        <taxon>Ascomycota</taxon>
        <taxon>Pezizomycotina</taxon>
        <taxon>Dothideomycetes</taxon>
        <taxon>Pleosporomycetidae</taxon>
        <taxon>Pleosporales</taxon>
        <taxon>Pleosporineae</taxon>
        <taxon>Didymellaceae</taxon>
        <taxon>Epicoccum</taxon>
    </lineage>
</organism>
<dbReference type="AlphaFoldDB" id="A0A1Y2M455"/>
<dbReference type="OMA" id="SNLRTWA"/>
<dbReference type="STRING" id="105696.A0A1Y2M455"/>